<dbReference type="GO" id="GO:0016020">
    <property type="term" value="C:membrane"/>
    <property type="evidence" value="ECO:0007669"/>
    <property type="project" value="UniProtKB-SubCell"/>
</dbReference>
<evidence type="ECO:0000256" key="1">
    <source>
        <dbReference type="ARBA" id="ARBA00004141"/>
    </source>
</evidence>
<keyword evidence="4 6" id="KW-1133">Transmembrane helix</keyword>
<gene>
    <name evidence="7" type="ORF">WHR41_01899</name>
</gene>
<dbReference type="SUPFAM" id="SSF103473">
    <property type="entry name" value="MFS general substrate transporter"/>
    <property type="match status" value="1"/>
</dbReference>
<keyword evidence="2" id="KW-0813">Transport</keyword>
<dbReference type="InterPro" id="IPR011701">
    <property type="entry name" value="MFS"/>
</dbReference>
<dbReference type="EMBL" id="JAAQHG020000005">
    <property type="protein sequence ID" value="KAL1589219.1"/>
    <property type="molecule type" value="Genomic_DNA"/>
</dbReference>
<organism evidence="7 8">
    <name type="scientific">Cladosporium halotolerans</name>
    <dbReference type="NCBI Taxonomy" id="1052096"/>
    <lineage>
        <taxon>Eukaryota</taxon>
        <taxon>Fungi</taxon>
        <taxon>Dikarya</taxon>
        <taxon>Ascomycota</taxon>
        <taxon>Pezizomycotina</taxon>
        <taxon>Dothideomycetes</taxon>
        <taxon>Dothideomycetidae</taxon>
        <taxon>Cladosporiales</taxon>
        <taxon>Cladosporiaceae</taxon>
        <taxon>Cladosporium</taxon>
    </lineage>
</organism>
<feature type="transmembrane region" description="Helical" evidence="6">
    <location>
        <begin position="50"/>
        <end position="70"/>
    </location>
</feature>
<comment type="subcellular location">
    <subcellularLocation>
        <location evidence="1">Membrane</location>
        <topology evidence="1">Multi-pass membrane protein</topology>
    </subcellularLocation>
</comment>
<accession>A0AB34L1E8</accession>
<keyword evidence="8" id="KW-1185">Reference proteome</keyword>
<reference evidence="7 8" key="1">
    <citation type="journal article" date="2020" name="Microbiol. Resour. Announc.">
        <title>Draft Genome Sequence of a Cladosporium Species Isolated from the Mesophotic Ascidian Didemnum maculosum.</title>
        <authorList>
            <person name="Gioti A."/>
            <person name="Siaperas R."/>
            <person name="Nikolaivits E."/>
            <person name="Le Goff G."/>
            <person name="Ouazzani J."/>
            <person name="Kotoulas G."/>
            <person name="Topakas E."/>
        </authorList>
    </citation>
    <scope>NUCLEOTIDE SEQUENCE [LARGE SCALE GENOMIC DNA]</scope>
    <source>
        <strain evidence="7 8">TM138-S3</strain>
    </source>
</reference>
<dbReference type="Pfam" id="PF07690">
    <property type="entry name" value="MFS_1"/>
    <property type="match status" value="1"/>
</dbReference>
<evidence type="ECO:0000313" key="8">
    <source>
        <dbReference type="Proteomes" id="UP000803884"/>
    </source>
</evidence>
<comment type="caution">
    <text evidence="7">The sequence shown here is derived from an EMBL/GenBank/DDBJ whole genome shotgun (WGS) entry which is preliminary data.</text>
</comment>
<dbReference type="RefSeq" id="XP_069232324.1">
    <property type="nucleotide sequence ID" value="XM_069370505.1"/>
</dbReference>
<dbReference type="AlphaFoldDB" id="A0AB34L1E8"/>
<dbReference type="GeneID" id="96003343"/>
<keyword evidence="3 6" id="KW-0812">Transmembrane</keyword>
<evidence type="ECO:0000256" key="4">
    <source>
        <dbReference type="ARBA" id="ARBA00022989"/>
    </source>
</evidence>
<dbReference type="PANTHER" id="PTHR43791">
    <property type="entry name" value="PERMEASE-RELATED"/>
    <property type="match status" value="1"/>
</dbReference>
<protein>
    <recommendedName>
        <fullName evidence="9">Major facilitator superfamily (MFS) profile domain-containing protein</fullName>
    </recommendedName>
</protein>
<keyword evidence="5 6" id="KW-0472">Membrane</keyword>
<evidence type="ECO:0000256" key="2">
    <source>
        <dbReference type="ARBA" id="ARBA00022448"/>
    </source>
</evidence>
<dbReference type="GO" id="GO:0022857">
    <property type="term" value="F:transmembrane transporter activity"/>
    <property type="evidence" value="ECO:0007669"/>
    <property type="project" value="InterPro"/>
</dbReference>
<dbReference type="PANTHER" id="PTHR43791:SF10">
    <property type="entry name" value="MAJOR FACILITATOR SUPERFAMILY (MFS) PROFILE DOMAIN-CONTAINING PROTEIN"/>
    <property type="match status" value="1"/>
</dbReference>
<evidence type="ECO:0000256" key="6">
    <source>
        <dbReference type="SAM" id="Phobius"/>
    </source>
</evidence>
<name>A0AB34L1E8_9PEZI</name>
<evidence type="ECO:0000256" key="5">
    <source>
        <dbReference type="ARBA" id="ARBA00023136"/>
    </source>
</evidence>
<evidence type="ECO:0008006" key="9">
    <source>
        <dbReference type="Google" id="ProtNLM"/>
    </source>
</evidence>
<evidence type="ECO:0000313" key="7">
    <source>
        <dbReference type="EMBL" id="KAL1589219.1"/>
    </source>
</evidence>
<evidence type="ECO:0000256" key="3">
    <source>
        <dbReference type="ARBA" id="ARBA00022692"/>
    </source>
</evidence>
<dbReference type="Proteomes" id="UP000803884">
    <property type="component" value="Unassembled WGS sequence"/>
</dbReference>
<feature type="transmembrane region" description="Helical" evidence="6">
    <location>
        <begin position="17"/>
        <end position="38"/>
    </location>
</feature>
<sequence>MFITSTWDTRDETPSRVGIWLAGNSIGGLLSSLFVFGVGHIDDHVGPWRWIYIILGIITFLWAIPMYFFLPDEISKAEFLNPEERWIAADRVVIAGTGSTEHSSWDVKQVKECLSDPKTWLIFSMEPLAQMPNGGTQSFSNIVIQTFGFTNLQSTLINIPYSVLTASIIAGTGWLSGGYHRLNCILIICVIIP</sequence>
<dbReference type="InterPro" id="IPR036259">
    <property type="entry name" value="MFS_trans_sf"/>
</dbReference>
<proteinExistence type="predicted"/>
<dbReference type="Gene3D" id="1.20.1250.20">
    <property type="entry name" value="MFS general substrate transporter like domains"/>
    <property type="match status" value="1"/>
</dbReference>